<dbReference type="Gene3D" id="3.30.450.20">
    <property type="entry name" value="PAS domain"/>
    <property type="match status" value="1"/>
</dbReference>
<dbReference type="PANTHER" id="PTHR32089:SF114">
    <property type="entry name" value="METHYL-ACCEPTING CHEMOTAXIS PROTEIN MCPB"/>
    <property type="match status" value="1"/>
</dbReference>
<evidence type="ECO:0000259" key="10">
    <source>
        <dbReference type="PROSITE" id="PS50111"/>
    </source>
</evidence>
<dbReference type="PROSITE" id="PS50111">
    <property type="entry name" value="CHEMOTAXIS_TRANSDUC_2"/>
    <property type="match status" value="1"/>
</dbReference>
<dbReference type="EMBL" id="AMCK01000042">
    <property type="protein sequence ID" value="EKB43307.1"/>
    <property type="molecule type" value="Genomic_DNA"/>
</dbReference>
<comment type="subcellular location">
    <subcellularLocation>
        <location evidence="1">Cell membrane</location>
        <topology evidence="1">Multi-pass membrane protein</topology>
    </subcellularLocation>
</comment>
<name>K1KTW8_9BACL</name>
<dbReference type="CDD" id="cd11386">
    <property type="entry name" value="MCP_signal"/>
    <property type="match status" value="1"/>
</dbReference>
<feature type="domain" description="Methyl-accepting transducer" evidence="10">
    <location>
        <begin position="302"/>
        <end position="538"/>
    </location>
</feature>
<evidence type="ECO:0000256" key="3">
    <source>
        <dbReference type="ARBA" id="ARBA00022692"/>
    </source>
</evidence>
<keyword evidence="5 9" id="KW-0472">Membrane</keyword>
<dbReference type="SUPFAM" id="SSF58104">
    <property type="entry name" value="Methyl-accepting chemotaxis protein (MCP) signaling domain"/>
    <property type="match status" value="1"/>
</dbReference>
<evidence type="ECO:0000313" key="13">
    <source>
        <dbReference type="Proteomes" id="UP000004738"/>
    </source>
</evidence>
<dbReference type="GO" id="GO:0005886">
    <property type="term" value="C:plasma membrane"/>
    <property type="evidence" value="ECO:0007669"/>
    <property type="project" value="UniProtKB-SubCell"/>
</dbReference>
<keyword evidence="2" id="KW-1003">Cell membrane</keyword>
<evidence type="ECO:0000313" key="12">
    <source>
        <dbReference type="EMBL" id="EKB43307.1"/>
    </source>
</evidence>
<evidence type="ECO:0000259" key="11">
    <source>
        <dbReference type="PROSITE" id="PS50885"/>
    </source>
</evidence>
<dbReference type="PROSITE" id="PS50885">
    <property type="entry name" value="HAMP"/>
    <property type="match status" value="1"/>
</dbReference>
<evidence type="ECO:0000256" key="2">
    <source>
        <dbReference type="ARBA" id="ARBA00022475"/>
    </source>
</evidence>
<dbReference type="AlphaFoldDB" id="K1KTW8"/>
<protein>
    <submittedName>
        <fullName evidence="12">Methyl-accepting chemotaxis protein</fullName>
    </submittedName>
</protein>
<dbReference type="SMART" id="SM00304">
    <property type="entry name" value="HAMP"/>
    <property type="match status" value="1"/>
</dbReference>
<evidence type="ECO:0000256" key="8">
    <source>
        <dbReference type="PROSITE-ProRule" id="PRU00284"/>
    </source>
</evidence>
<dbReference type="Proteomes" id="UP000004738">
    <property type="component" value="Unassembled WGS sequence"/>
</dbReference>
<keyword evidence="13" id="KW-1185">Reference proteome</keyword>
<feature type="transmembrane region" description="Helical" evidence="9">
    <location>
        <begin position="20"/>
        <end position="39"/>
    </location>
</feature>
<evidence type="ECO:0000256" key="6">
    <source>
        <dbReference type="ARBA" id="ARBA00023224"/>
    </source>
</evidence>
<dbReference type="RefSeq" id="WP_008409035.1">
    <property type="nucleotide sequence ID" value="NZ_AMCK01000042.1"/>
</dbReference>
<proteinExistence type="inferred from homology"/>
<sequence length="588" mass="63589">MKKQAKSKPDFHSSIKSKLIGISILLLIVPMIVIGMTSYQKSSTSLEQIGKTNLQNSVEFTLATIEAYNSEVSKGTISLESAQEKVKGIILGEKNGDGTRKINASIDLGENGYMIVYSQEGTRIAHPSKEGASAWDDEDENGIKFAQEMIKIANNGGGFTFYNSALPNNKEQIEEKVSYSKVDPNWEWVVTASTYMTDFNQPATELFNIILIVSGISIILGVIIIWFSANLITKPILKVTEQMGYLANGDLTKELLLIKSKDEISRLADAMNLLHKNLRNSMKKVSETSETLTSHSEELSQSADEVKMGSEQVASTVQELAAGSETQANNASDLASVMNTFVETVQEANESGLRIEGNSKAVLSMTSDGAELMKQSIQQMEKIHSIVNESVEKVAGLDKQSQEISNLVTVIKDVADQTNLLALNAAIEAARAGEHGKGFAVVADEVRKLAEQVSNSVTDITGIVDNIQKETFIVSDSLKVGYKEVELGKTQIESTGETFEGISVAVTEMVNSITTIGKNLSEISASTQEMNSSVVEIASVSEESAAGIEQTSASVQQTSSIMEEVAGSSKHLANLAEELNTLVREFKL</sequence>
<dbReference type="Pfam" id="PF00672">
    <property type="entry name" value="HAMP"/>
    <property type="match status" value="1"/>
</dbReference>
<evidence type="ECO:0000256" key="1">
    <source>
        <dbReference type="ARBA" id="ARBA00004651"/>
    </source>
</evidence>
<keyword evidence="3 9" id="KW-0812">Transmembrane</keyword>
<comment type="similarity">
    <text evidence="7">Belongs to the methyl-accepting chemotaxis (MCP) protein family.</text>
</comment>
<keyword evidence="4 9" id="KW-1133">Transmembrane helix</keyword>
<dbReference type="Pfam" id="PF17200">
    <property type="entry name" value="sCache_2"/>
    <property type="match status" value="1"/>
</dbReference>
<dbReference type="SMART" id="SM01049">
    <property type="entry name" value="Cache_2"/>
    <property type="match status" value="1"/>
</dbReference>
<dbReference type="SMART" id="SM00283">
    <property type="entry name" value="MA"/>
    <property type="match status" value="1"/>
</dbReference>
<feature type="domain" description="HAMP" evidence="11">
    <location>
        <begin position="230"/>
        <end position="283"/>
    </location>
</feature>
<evidence type="ECO:0000256" key="5">
    <source>
        <dbReference type="ARBA" id="ARBA00023136"/>
    </source>
</evidence>
<dbReference type="InterPro" id="IPR033480">
    <property type="entry name" value="sCache_2"/>
</dbReference>
<dbReference type="InterPro" id="IPR004089">
    <property type="entry name" value="MCPsignal_dom"/>
</dbReference>
<evidence type="ECO:0000256" key="4">
    <source>
        <dbReference type="ARBA" id="ARBA00022989"/>
    </source>
</evidence>
<reference evidence="12 13" key="1">
    <citation type="journal article" date="2012" name="J. Bacteriol.">
        <title>Draft Genome Sequence of Bacillus isronensis Strain B3W22, Isolated from the Upper Atmosphere.</title>
        <authorList>
            <person name="Shivaji S."/>
            <person name="Ara S."/>
            <person name="Singh S.K."/>
            <person name="Bandi S."/>
            <person name="Singh A."/>
            <person name="Pinnaka A.K."/>
        </authorList>
    </citation>
    <scope>NUCLEOTIDE SEQUENCE [LARGE SCALE GENOMIC DNA]</scope>
    <source>
        <strain evidence="12 13">B3W22</strain>
    </source>
</reference>
<dbReference type="CDD" id="cd06225">
    <property type="entry name" value="HAMP"/>
    <property type="match status" value="1"/>
</dbReference>
<keyword evidence="6 8" id="KW-0807">Transducer</keyword>
<dbReference type="GO" id="GO:0007165">
    <property type="term" value="P:signal transduction"/>
    <property type="evidence" value="ECO:0007669"/>
    <property type="project" value="UniProtKB-KW"/>
</dbReference>
<comment type="caution">
    <text evidence="12">The sequence shown here is derived from an EMBL/GenBank/DDBJ whole genome shotgun (WGS) entry which is preliminary data.</text>
</comment>
<organism evidence="12 13">
    <name type="scientific">Solibacillus isronensis B3W22</name>
    <dbReference type="NCBI Taxonomy" id="1224748"/>
    <lineage>
        <taxon>Bacteria</taxon>
        <taxon>Bacillati</taxon>
        <taxon>Bacillota</taxon>
        <taxon>Bacilli</taxon>
        <taxon>Bacillales</taxon>
        <taxon>Caryophanaceae</taxon>
        <taxon>Solibacillus</taxon>
    </lineage>
</organism>
<gene>
    <name evidence="12" type="primary">mcpB_7</name>
    <name evidence="12" type="ORF">B857_03891</name>
</gene>
<dbReference type="Gene3D" id="1.10.287.950">
    <property type="entry name" value="Methyl-accepting chemotaxis protein"/>
    <property type="match status" value="1"/>
</dbReference>
<evidence type="ECO:0000256" key="9">
    <source>
        <dbReference type="SAM" id="Phobius"/>
    </source>
</evidence>
<dbReference type="CDD" id="cd18774">
    <property type="entry name" value="PDC2_HK_sensor"/>
    <property type="match status" value="1"/>
</dbReference>
<dbReference type="PANTHER" id="PTHR32089">
    <property type="entry name" value="METHYL-ACCEPTING CHEMOTAXIS PROTEIN MCPB"/>
    <property type="match status" value="1"/>
</dbReference>
<accession>K1KTW8</accession>
<dbReference type="PATRIC" id="fig|1224748.3.peg.3845"/>
<dbReference type="InterPro" id="IPR003660">
    <property type="entry name" value="HAMP_dom"/>
</dbReference>
<feature type="transmembrane region" description="Helical" evidence="9">
    <location>
        <begin position="206"/>
        <end position="229"/>
    </location>
</feature>
<dbReference type="Pfam" id="PF00015">
    <property type="entry name" value="MCPsignal"/>
    <property type="match status" value="1"/>
</dbReference>
<evidence type="ECO:0000256" key="7">
    <source>
        <dbReference type="ARBA" id="ARBA00029447"/>
    </source>
</evidence>